<protein>
    <recommendedName>
        <fullName evidence="3">Major facilitator superfamily (MFS) profile domain-containing protein</fullName>
    </recommendedName>
</protein>
<dbReference type="Proteomes" id="UP000836404">
    <property type="component" value="Unassembled WGS sequence"/>
</dbReference>
<organism evidence="1 2">
    <name type="scientific">Tilletia laevis</name>
    <dbReference type="NCBI Taxonomy" id="157183"/>
    <lineage>
        <taxon>Eukaryota</taxon>
        <taxon>Fungi</taxon>
        <taxon>Dikarya</taxon>
        <taxon>Basidiomycota</taxon>
        <taxon>Ustilaginomycotina</taxon>
        <taxon>Exobasidiomycetes</taxon>
        <taxon>Tilletiales</taxon>
        <taxon>Tilletiaceae</taxon>
        <taxon>Tilletia</taxon>
    </lineage>
</organism>
<dbReference type="InterPro" id="IPR036259">
    <property type="entry name" value="MFS_trans_sf"/>
</dbReference>
<accession>A0A9N8LGQ2</accession>
<dbReference type="SUPFAM" id="SSF103473">
    <property type="entry name" value="MFS general substrate transporter"/>
    <property type="match status" value="1"/>
</dbReference>
<keyword evidence="2" id="KW-1185">Reference proteome</keyword>
<proteinExistence type="predicted"/>
<evidence type="ECO:0000313" key="2">
    <source>
        <dbReference type="Proteomes" id="UP000836404"/>
    </source>
</evidence>
<dbReference type="AlphaFoldDB" id="A0A9N8LGQ2"/>
<comment type="caution">
    <text evidence="1">The sequence shown here is derived from an EMBL/GenBank/DDBJ whole genome shotgun (WGS) entry which is preliminary data.</text>
</comment>
<gene>
    <name evidence="1" type="ORF">JKILLFL_G3725</name>
</gene>
<dbReference type="Gene3D" id="1.20.1250.20">
    <property type="entry name" value="MFS general substrate transporter like domains"/>
    <property type="match status" value="1"/>
</dbReference>
<dbReference type="EMBL" id="CAJHJF010001920">
    <property type="protein sequence ID" value="CAD6922510.1"/>
    <property type="molecule type" value="Genomic_DNA"/>
</dbReference>
<sequence length="210" mass="23788">WIYDWVTYLDGLYSDYILATILPDDASFQSNLGWGVVNQNYFNRLCRSSPRTKALRPRRTRLRRESAVTPPADSLQHEIHATTAPEPVKQHGLQGFAHIFACGAALFSDGYVNAISGSVGTILRRFYRDTNPPAFDRFTAPWPLQVGTVLGMLTFGVLFDKIGRKFGMIFASCWLAMFSVCRPVLMETKEVWMGLQLKLKVDPVSQRSEY</sequence>
<reference evidence="1 2" key="1">
    <citation type="submission" date="2020-10" db="EMBL/GenBank/DDBJ databases">
        <authorList>
            <person name="Sedaghatjoo S."/>
        </authorList>
    </citation>
    <scope>NUCLEOTIDE SEQUENCE [LARGE SCALE GENOMIC DNA]</scope>
    <source>
        <strain evidence="1 2">LLFL</strain>
    </source>
</reference>
<evidence type="ECO:0000313" key="1">
    <source>
        <dbReference type="EMBL" id="CAD6922510.1"/>
    </source>
</evidence>
<feature type="non-terminal residue" evidence="1">
    <location>
        <position position="1"/>
    </location>
</feature>
<evidence type="ECO:0008006" key="3">
    <source>
        <dbReference type="Google" id="ProtNLM"/>
    </source>
</evidence>
<name>A0A9N8LGQ2_9BASI</name>